<keyword evidence="1" id="KW-0677">Repeat</keyword>
<feature type="non-terminal residue" evidence="6">
    <location>
        <position position="1"/>
    </location>
</feature>
<name>A0A8H3ZT77_9PEZI</name>
<proteinExistence type="predicted"/>
<feature type="repeat" description="ANK" evidence="3">
    <location>
        <begin position="1309"/>
        <end position="1341"/>
    </location>
</feature>
<dbReference type="Proteomes" id="UP000434172">
    <property type="component" value="Unassembled WGS sequence"/>
</dbReference>
<organism evidence="6 7">
    <name type="scientific">Colletotrichum asianum</name>
    <dbReference type="NCBI Taxonomy" id="702518"/>
    <lineage>
        <taxon>Eukaryota</taxon>
        <taxon>Fungi</taxon>
        <taxon>Dikarya</taxon>
        <taxon>Ascomycota</taxon>
        <taxon>Pezizomycotina</taxon>
        <taxon>Sordariomycetes</taxon>
        <taxon>Hypocreomycetidae</taxon>
        <taxon>Glomerellales</taxon>
        <taxon>Glomerellaceae</taxon>
        <taxon>Colletotrichum</taxon>
        <taxon>Colletotrichum gloeosporioides species complex</taxon>
    </lineage>
</organism>
<feature type="repeat" description="ANK" evidence="3">
    <location>
        <begin position="1038"/>
        <end position="1070"/>
    </location>
</feature>
<dbReference type="SMART" id="SM00248">
    <property type="entry name" value="ANK"/>
    <property type="match status" value="19"/>
</dbReference>
<dbReference type="InterPro" id="IPR051165">
    <property type="entry name" value="Multifunctional_ANK_Repeat"/>
</dbReference>
<protein>
    <recommendedName>
        <fullName evidence="5">Nephrocystin 3-like N-terminal domain-containing protein</fullName>
    </recommendedName>
</protein>
<keyword evidence="7" id="KW-1185">Reference proteome</keyword>
<feature type="repeat" description="ANK" evidence="3">
    <location>
        <begin position="965"/>
        <end position="997"/>
    </location>
</feature>
<keyword evidence="2 3" id="KW-0040">ANK repeat</keyword>
<evidence type="ECO:0000256" key="3">
    <source>
        <dbReference type="PROSITE-ProRule" id="PRU00023"/>
    </source>
</evidence>
<feature type="repeat" description="ANK" evidence="3">
    <location>
        <begin position="1342"/>
        <end position="1374"/>
    </location>
</feature>
<evidence type="ECO:0000259" key="5">
    <source>
        <dbReference type="Pfam" id="PF24883"/>
    </source>
</evidence>
<dbReference type="Gene3D" id="3.40.50.300">
    <property type="entry name" value="P-loop containing nucleotide triphosphate hydrolases"/>
    <property type="match status" value="1"/>
</dbReference>
<dbReference type="Pfam" id="PF24883">
    <property type="entry name" value="NPHP3_N"/>
    <property type="match status" value="1"/>
</dbReference>
<dbReference type="EMBL" id="WOWK01000002">
    <property type="protein sequence ID" value="KAF0331689.1"/>
    <property type="molecule type" value="Genomic_DNA"/>
</dbReference>
<dbReference type="InterPro" id="IPR036770">
    <property type="entry name" value="Ankyrin_rpt-contain_sf"/>
</dbReference>
<dbReference type="InterPro" id="IPR027417">
    <property type="entry name" value="P-loop_NTPase"/>
</dbReference>
<accession>A0A8H3ZT77</accession>
<dbReference type="InterPro" id="IPR056884">
    <property type="entry name" value="NPHP3-like_N"/>
</dbReference>
<dbReference type="OrthoDB" id="7464126at2759"/>
<evidence type="ECO:0000313" key="6">
    <source>
        <dbReference type="EMBL" id="KAF0331689.1"/>
    </source>
</evidence>
<reference evidence="6 7" key="1">
    <citation type="submission" date="2019-12" db="EMBL/GenBank/DDBJ databases">
        <title>A genome sequence resource for the geographically widespread anthracnose pathogen Colletotrichum asianum.</title>
        <authorList>
            <person name="Meng Y."/>
        </authorList>
    </citation>
    <scope>NUCLEOTIDE SEQUENCE [LARGE SCALE GENOMIC DNA]</scope>
    <source>
        <strain evidence="6 7">ICMP 18580</strain>
    </source>
</reference>
<dbReference type="InterPro" id="IPR002110">
    <property type="entry name" value="Ankyrin_rpt"/>
</dbReference>
<feature type="repeat" description="ANK" evidence="3">
    <location>
        <begin position="1175"/>
        <end position="1207"/>
    </location>
</feature>
<feature type="repeat" description="ANK" evidence="3">
    <location>
        <begin position="1108"/>
        <end position="1140"/>
    </location>
</feature>
<dbReference type="SUPFAM" id="SSF48403">
    <property type="entry name" value="Ankyrin repeat"/>
    <property type="match status" value="2"/>
</dbReference>
<feature type="region of interest" description="Disordered" evidence="4">
    <location>
        <begin position="1"/>
        <end position="39"/>
    </location>
</feature>
<dbReference type="Pfam" id="PF00023">
    <property type="entry name" value="Ank"/>
    <property type="match status" value="1"/>
</dbReference>
<evidence type="ECO:0000256" key="4">
    <source>
        <dbReference type="SAM" id="MobiDB-lite"/>
    </source>
</evidence>
<dbReference type="Pfam" id="PF12796">
    <property type="entry name" value="Ank_2"/>
    <property type="match status" value="4"/>
</dbReference>
<evidence type="ECO:0000313" key="7">
    <source>
        <dbReference type="Proteomes" id="UP000434172"/>
    </source>
</evidence>
<dbReference type="PROSITE" id="PS50088">
    <property type="entry name" value="ANK_REPEAT"/>
    <property type="match status" value="9"/>
</dbReference>
<gene>
    <name evidence="6" type="ORF">GQ607_000809</name>
</gene>
<dbReference type="PROSITE" id="PS50297">
    <property type="entry name" value="ANK_REP_REGION"/>
    <property type="match status" value="8"/>
</dbReference>
<feature type="repeat" description="ANK" evidence="3">
    <location>
        <begin position="1005"/>
        <end position="1037"/>
    </location>
</feature>
<dbReference type="PANTHER" id="PTHR24123:SF85">
    <property type="entry name" value="ANKYRIN REPEAT DOMAIN-CONTAINING PROTEIN 55"/>
    <property type="match status" value="1"/>
</dbReference>
<feature type="repeat" description="ANK" evidence="3">
    <location>
        <begin position="1141"/>
        <end position="1162"/>
    </location>
</feature>
<dbReference type="Gene3D" id="1.25.40.20">
    <property type="entry name" value="Ankyrin repeat-containing domain"/>
    <property type="match status" value="2"/>
</dbReference>
<comment type="caution">
    <text evidence="6">The sequence shown here is derived from an EMBL/GenBank/DDBJ whole genome shotgun (WGS) entry which is preliminary data.</text>
</comment>
<evidence type="ECO:0000256" key="1">
    <source>
        <dbReference type="ARBA" id="ARBA00022737"/>
    </source>
</evidence>
<evidence type="ECO:0000256" key="2">
    <source>
        <dbReference type="ARBA" id="ARBA00023043"/>
    </source>
</evidence>
<dbReference type="SUPFAM" id="SSF52540">
    <property type="entry name" value="P-loop containing nucleoside triphosphate hydrolases"/>
    <property type="match status" value="1"/>
</dbReference>
<dbReference type="PRINTS" id="PR01415">
    <property type="entry name" value="ANKYRIN"/>
</dbReference>
<feature type="repeat" description="ANK" evidence="3">
    <location>
        <begin position="899"/>
        <end position="931"/>
    </location>
</feature>
<dbReference type="PANTHER" id="PTHR24123">
    <property type="entry name" value="ANKYRIN REPEAT-CONTAINING"/>
    <property type="match status" value="1"/>
</dbReference>
<sequence>MLGRHASWGLPNRSSEQVPAGEPYSTIENGETIDKETNPEMNPERALKFWLCQAKKLGPKQHEIFLSAENSKDYDNYVSELKTSIHRGARDSKLSRLSRKIKPIYQLASSIAPILNSASQINPMPASLVLGGITCILSLTTRLDDFQTRVLETLDWMSDELELVNQYSSETIFEGDPSVKACEIILAADILKFCIEVAEFFYDESGAGKSSMMLALKGLCKDFDARFGDVKTNFKLHIGALEKRRDLINARRAKSLHSEVENIGQLLRHEHDDRNIKDKADIESEMNLRNEERRRRFLEWLPSLNFGEIQENNFERRVTDSGTWLLDHPEFQAWKQSSQSTLLWVHGKPGTGKSHLAARIINELGPNGSAGGDTALAYAYCTTTQTKTRMTLNSILGTILSQLYKKLPLSSGIETLLARADTASKEEPQRSEMKEGIKMVASRLSSAFIIVDGLDECNQLPDRQFEDFCAFLASLGKLKDSGSSTRVLVFSRPDYKEISRSFVAFAKVQVDNGANDDDIKAYISQKVDEINTDPSPEERQGFEDVKQLMFNSASGLFLWVHFKAKYFKEIGCVDDIKDALQDVTEGLDDLYGEEIKKILNHPSRFVRDRALRALLWVTNSYRPLSKVELLEALSVKPGRSSINQCQRLSKDISISTECADLINEVNGVYQLRHASLKDFLSSQLPVLLSYSSLQGQSHASLAETCLTYINFQGLNSVILDSPNGLTELKAQYPLLDYAANFWGDHFLEGDCTKNNALHQLLSSFLSKEAAMRVTIQILEFKAFSDDLWCLGNPTPLHVLAIFNLVETANIMPHLTDFIDSQDEFNHAPIEYSVLYRRRSMTRWLLDKHVTDHRSGHPFHPGVFESCNRWLLHSAAEENWDDIVEDLVNLGFEPNVCDRLGESPVHAAAKAGANRSLESLLKLGASADNVSQELHTPLTLAAFHMNLAGVNILLGAGAEVNKPGKSQETALHHAAQCGHRDMVTSLLDHGANCNSVCSVDSNFYGQGQTPLHYATRANKPEMVELLIEHGADMESETSYGDTAVLLACYLDETKVLEILIKNGANIFTWNKTNKSTGLHISAGRGNLPLIDVILASDAHGSLVNETDKNGNTPLLVALYEGNSSAAEILLKRGARPETANANKSTPLHVAIDNGCSEVARMLLTDYMANPKTLGFRGKTALHHIAARGLGDLLPFVIETGKPDDLRDQDGFTPLHHAAAYNRHDFISDLVALNPEIRICVKAVHDLTPLHVAARNGAVETVKLFTKLDPSSRQLQDRMSRLPLHMAALFGHTRCVELLSTPETTDSQDINGVTPLWLAAKEGHRATVQYLIEQGANVNQVNKTGLSPAFAALGNHHLAIVNLLLDHGSNVDTVDDHGVTLFHLSAGTGDRRLVERISQSIRASDTPQGCRLLTVDNDGWDAMCHAAEGGNASIIDIFSELQFPIDGLGHSLFSPLSQAASHGYADFVKRALSKGARLRNMEDHVWDRRLQRDALIHATVHRNTETIKVLLAGGSDPTEKDSY</sequence>
<feature type="domain" description="Nephrocystin 3-like N-terminal" evidence="5">
    <location>
        <begin position="321"/>
        <end position="492"/>
    </location>
</feature>